<evidence type="ECO:0000313" key="8">
    <source>
        <dbReference type="Proteomes" id="UP000306420"/>
    </source>
</evidence>
<gene>
    <name evidence="7" type="ORF">FEZ33_02590</name>
</gene>
<dbReference type="Proteomes" id="UP000306420">
    <property type="component" value="Unassembled WGS sequence"/>
</dbReference>
<dbReference type="AlphaFoldDB" id="A0A5R9EL59"/>
<dbReference type="InterPro" id="IPR013780">
    <property type="entry name" value="Glyco_hydro_b"/>
</dbReference>
<dbReference type="Gene3D" id="2.60.40.1180">
    <property type="entry name" value="Golgi alpha-mannosidase II"/>
    <property type="match status" value="1"/>
</dbReference>
<dbReference type="Pfam" id="PF17189">
    <property type="entry name" value="Glyco_hydro_30C"/>
    <property type="match status" value="1"/>
</dbReference>
<feature type="domain" description="Glycosyl hydrolase family 30 TIM-barrel" evidence="5">
    <location>
        <begin position="24"/>
        <end position="357"/>
    </location>
</feature>
<name>A0A5R9EL59_9LACT</name>
<dbReference type="Gene3D" id="3.20.20.80">
    <property type="entry name" value="Glycosidases"/>
    <property type="match status" value="1"/>
</dbReference>
<evidence type="ECO:0000256" key="1">
    <source>
        <dbReference type="ARBA" id="ARBA00005382"/>
    </source>
</evidence>
<dbReference type="EMBL" id="VBSP01000005">
    <property type="protein sequence ID" value="TLQ49013.1"/>
    <property type="molecule type" value="Genomic_DNA"/>
</dbReference>
<dbReference type="GO" id="GO:0004348">
    <property type="term" value="F:glucosylceramidase activity"/>
    <property type="evidence" value="ECO:0007669"/>
    <property type="project" value="InterPro"/>
</dbReference>
<dbReference type="PANTHER" id="PTHR11069:SF23">
    <property type="entry name" value="LYSOSOMAL ACID GLUCOSYLCERAMIDASE"/>
    <property type="match status" value="1"/>
</dbReference>
<organism evidence="7 8">
    <name type="scientific">Ruoffia tabacinasalis</name>
    <dbReference type="NCBI Taxonomy" id="87458"/>
    <lineage>
        <taxon>Bacteria</taxon>
        <taxon>Bacillati</taxon>
        <taxon>Bacillota</taxon>
        <taxon>Bacilli</taxon>
        <taxon>Lactobacillales</taxon>
        <taxon>Aerococcaceae</taxon>
        <taxon>Ruoffia</taxon>
    </lineage>
</organism>
<evidence type="ECO:0000256" key="4">
    <source>
        <dbReference type="RuleBase" id="RU361188"/>
    </source>
</evidence>
<evidence type="ECO:0000256" key="2">
    <source>
        <dbReference type="ARBA" id="ARBA00022729"/>
    </source>
</evidence>
<dbReference type="PRINTS" id="PR00843">
    <property type="entry name" value="GLHYDRLASE30"/>
</dbReference>
<dbReference type="Pfam" id="PF02055">
    <property type="entry name" value="Glyco_hydro_30"/>
    <property type="match status" value="1"/>
</dbReference>
<dbReference type="InterPro" id="IPR033452">
    <property type="entry name" value="GH30_C"/>
</dbReference>
<comment type="caution">
    <text evidence="7">The sequence shown here is derived from an EMBL/GenBank/DDBJ whole genome shotgun (WGS) entry which is preliminary data.</text>
</comment>
<evidence type="ECO:0000313" key="7">
    <source>
        <dbReference type="EMBL" id="TLQ49013.1"/>
    </source>
</evidence>
<dbReference type="GO" id="GO:0016020">
    <property type="term" value="C:membrane"/>
    <property type="evidence" value="ECO:0007669"/>
    <property type="project" value="GOC"/>
</dbReference>
<dbReference type="InterPro" id="IPR001139">
    <property type="entry name" value="Glyco_hydro_30"/>
</dbReference>
<dbReference type="InterPro" id="IPR033453">
    <property type="entry name" value="Glyco_hydro_30_TIM-barrel"/>
</dbReference>
<keyword evidence="4" id="KW-0326">Glycosidase</keyword>
<dbReference type="InterPro" id="IPR017853">
    <property type="entry name" value="GH"/>
</dbReference>
<evidence type="ECO:0000256" key="3">
    <source>
        <dbReference type="ARBA" id="ARBA00022801"/>
    </source>
</evidence>
<comment type="similarity">
    <text evidence="1 4">Belongs to the glycosyl hydrolase 30 family.</text>
</comment>
<keyword evidence="2" id="KW-0732">Signal</keyword>
<sequence length="422" mass="47675">MSDVDTSSDVIAIEINKKQTYQKIDGFGASFTDSSAYLIDKVLSDKDKEEVMTHLFADNDGIGLSLVRNPMGASDYSRSIYSYNDIEEGQTDLELTQFTIDHDRESILPLTKWAMELNPDLKLMASPWSAPAWMKTTKSMIGGKLLEEYYEVYARYFEKFIQAYKNEGISVYGITPQNEPLFVPPHYPGMELLAEEAATFISDYLKPTLDKAGHATKIFGYDHNWDRIDYPITLLDEAADNLDGIAWHWYGGKAINQARVQQFFPDKEIHFTEGSGGEWIPEFELAFSNLMRTGIDIMRHGSKSFILWNMALDENNGPTVPGFGESTCRGLLKINQLTKEYEYTLDYYGLAHFSKFVRPGASRIFSSEEDTIKTVSFENIDHSLVVILFNDSNEQKVVQLTGDVDSVVSLKAKSALTVVFEG</sequence>
<accession>A0A5R9EL59</accession>
<proteinExistence type="inferred from homology"/>
<evidence type="ECO:0000259" key="6">
    <source>
        <dbReference type="Pfam" id="PF17189"/>
    </source>
</evidence>
<dbReference type="PANTHER" id="PTHR11069">
    <property type="entry name" value="GLUCOSYLCERAMIDASE"/>
    <property type="match status" value="1"/>
</dbReference>
<dbReference type="OrthoDB" id="9806701at2"/>
<evidence type="ECO:0000259" key="5">
    <source>
        <dbReference type="Pfam" id="PF02055"/>
    </source>
</evidence>
<protein>
    <submittedName>
        <fullName evidence="7">Glycosyl hydrolase</fullName>
    </submittedName>
</protein>
<reference evidence="7 8" key="1">
    <citation type="submission" date="2019-05" db="EMBL/GenBank/DDBJ databases">
        <title>The metagenome of a microbial culture collection derived from dairy environment covers the genomic content of the human microbiome.</title>
        <authorList>
            <person name="Roder T."/>
            <person name="Wuthrich D."/>
            <person name="Sattari Z."/>
            <person name="Von Ah U."/>
            <person name="Bar C."/>
            <person name="Ronchi F."/>
            <person name="Macpherson A.J."/>
            <person name="Ganal-Vonarburg S.C."/>
            <person name="Bruggmann R."/>
            <person name="Vergeres G."/>
        </authorList>
    </citation>
    <scope>NUCLEOTIDE SEQUENCE [LARGE SCALE GENOMIC DNA]</scope>
    <source>
        <strain evidence="7 8">FAM 24227</strain>
    </source>
</reference>
<keyword evidence="3 4" id="KW-0378">Hydrolase</keyword>
<feature type="domain" description="Glycosyl hydrolase family 30 beta sandwich" evidence="6">
    <location>
        <begin position="360"/>
        <end position="418"/>
    </location>
</feature>
<dbReference type="SUPFAM" id="SSF51445">
    <property type="entry name" value="(Trans)glycosidases"/>
    <property type="match status" value="1"/>
</dbReference>
<dbReference type="GO" id="GO:0006680">
    <property type="term" value="P:glucosylceramide catabolic process"/>
    <property type="evidence" value="ECO:0007669"/>
    <property type="project" value="TreeGrafter"/>
</dbReference>